<keyword evidence="2" id="KW-1185">Reference proteome</keyword>
<organism evidence="1 2">
    <name type="scientific">Roridomyces roridus</name>
    <dbReference type="NCBI Taxonomy" id="1738132"/>
    <lineage>
        <taxon>Eukaryota</taxon>
        <taxon>Fungi</taxon>
        <taxon>Dikarya</taxon>
        <taxon>Basidiomycota</taxon>
        <taxon>Agaricomycotina</taxon>
        <taxon>Agaricomycetes</taxon>
        <taxon>Agaricomycetidae</taxon>
        <taxon>Agaricales</taxon>
        <taxon>Marasmiineae</taxon>
        <taxon>Mycenaceae</taxon>
        <taxon>Roridomyces</taxon>
    </lineage>
</organism>
<name>A0AAD7C1I5_9AGAR</name>
<dbReference type="AlphaFoldDB" id="A0AAD7C1I5"/>
<dbReference type="EMBL" id="JARKIF010000006">
    <property type="protein sequence ID" value="KAJ7636528.1"/>
    <property type="molecule type" value="Genomic_DNA"/>
</dbReference>
<accession>A0AAD7C1I5</accession>
<proteinExistence type="predicted"/>
<feature type="non-terminal residue" evidence="1">
    <location>
        <position position="1"/>
    </location>
</feature>
<protein>
    <submittedName>
        <fullName evidence="1">Uncharacterized protein</fullName>
    </submittedName>
</protein>
<feature type="non-terminal residue" evidence="1">
    <location>
        <position position="94"/>
    </location>
</feature>
<evidence type="ECO:0000313" key="2">
    <source>
        <dbReference type="Proteomes" id="UP001221142"/>
    </source>
</evidence>
<reference evidence="1" key="1">
    <citation type="submission" date="2023-03" db="EMBL/GenBank/DDBJ databases">
        <title>Massive genome expansion in bonnet fungi (Mycena s.s.) driven by repeated elements and novel gene families across ecological guilds.</title>
        <authorList>
            <consortium name="Lawrence Berkeley National Laboratory"/>
            <person name="Harder C.B."/>
            <person name="Miyauchi S."/>
            <person name="Viragh M."/>
            <person name="Kuo A."/>
            <person name="Thoen E."/>
            <person name="Andreopoulos B."/>
            <person name="Lu D."/>
            <person name="Skrede I."/>
            <person name="Drula E."/>
            <person name="Henrissat B."/>
            <person name="Morin E."/>
            <person name="Kohler A."/>
            <person name="Barry K."/>
            <person name="LaButti K."/>
            <person name="Morin E."/>
            <person name="Salamov A."/>
            <person name="Lipzen A."/>
            <person name="Mereny Z."/>
            <person name="Hegedus B."/>
            <person name="Baldrian P."/>
            <person name="Stursova M."/>
            <person name="Weitz H."/>
            <person name="Taylor A."/>
            <person name="Grigoriev I.V."/>
            <person name="Nagy L.G."/>
            <person name="Martin F."/>
            <person name="Kauserud H."/>
        </authorList>
    </citation>
    <scope>NUCLEOTIDE SEQUENCE</scope>
    <source>
        <strain evidence="1">9284</strain>
    </source>
</reference>
<evidence type="ECO:0000313" key="1">
    <source>
        <dbReference type="EMBL" id="KAJ7636528.1"/>
    </source>
</evidence>
<sequence length="94" mass="11003">YFFLCPPSHLEHLGYFQLPECLWFWSFDPNGQPRLGTEEAERHGFPSVEMKMKVLGMSWDASVYEALREFHAAKGFDPYSQELAIHMGLPLYQF</sequence>
<dbReference type="Proteomes" id="UP001221142">
    <property type="component" value="Unassembled WGS sequence"/>
</dbReference>
<gene>
    <name evidence="1" type="ORF">FB45DRAFT_702059</name>
</gene>
<comment type="caution">
    <text evidence="1">The sequence shown here is derived from an EMBL/GenBank/DDBJ whole genome shotgun (WGS) entry which is preliminary data.</text>
</comment>